<gene>
    <name evidence="1" type="ORF">OD750_017925</name>
</gene>
<dbReference type="RefSeq" id="WP_263543991.1">
    <property type="nucleotide sequence ID" value="NZ_JAOVZO020000018.1"/>
</dbReference>
<dbReference type="EMBL" id="JAOVZO020000018">
    <property type="protein sequence ID" value="MDC8014426.1"/>
    <property type="molecule type" value="Genomic_DNA"/>
</dbReference>
<dbReference type="PIRSF" id="PIRSF015283">
    <property type="entry name" value="Regulatory_RpfE"/>
    <property type="match status" value="1"/>
</dbReference>
<dbReference type="AlphaFoldDB" id="A0A9X4BIW2"/>
<evidence type="ECO:0000313" key="2">
    <source>
        <dbReference type="Proteomes" id="UP001139971"/>
    </source>
</evidence>
<dbReference type="InterPro" id="IPR016631">
    <property type="entry name" value="Regulatory_RpfE"/>
</dbReference>
<keyword evidence="2" id="KW-1185">Reference proteome</keyword>
<comment type="caution">
    <text evidence="1">The sequence shown here is derived from an EMBL/GenBank/DDBJ whole genome shotgun (WGS) entry which is preliminary data.</text>
</comment>
<protein>
    <submittedName>
        <fullName evidence="1">Phosphoglycerate mutase</fullName>
    </submittedName>
</protein>
<sequence>MTSTLLLPPLKRIAADTAVAGGPLARWCARGDRLPDAAPGRQVEIREHFQFAGTEAPVAALTRQADAGDAANAVWLRADPAYVRADMATARLMACGEMGLSADDCAALIRPLKPLFGDAGFPIDAPTPARWYLRGPPGAQLPTFSAPADALGDDLRRHLPQGALASRWTSLLNEAQMILHEHPLNRERAARGLPPVNSLWFWGAGSQPAFVKTTLAVALTRDPVLAALAQRAGIAAIAPDVSRIDSAQAQLFDLDDAAGLAELASRWLPAFDAALSKKRIAALCVAFASGERYIVKPGHRWRFWRRVRPLAA</sequence>
<organism evidence="1 2">
    <name type="scientific">Tahibacter soli</name>
    <dbReference type="NCBI Taxonomy" id="2983605"/>
    <lineage>
        <taxon>Bacteria</taxon>
        <taxon>Pseudomonadati</taxon>
        <taxon>Pseudomonadota</taxon>
        <taxon>Gammaproteobacteria</taxon>
        <taxon>Lysobacterales</taxon>
        <taxon>Rhodanobacteraceae</taxon>
        <taxon>Tahibacter</taxon>
    </lineage>
</organism>
<dbReference type="Proteomes" id="UP001139971">
    <property type="component" value="Unassembled WGS sequence"/>
</dbReference>
<evidence type="ECO:0000313" key="1">
    <source>
        <dbReference type="EMBL" id="MDC8014426.1"/>
    </source>
</evidence>
<reference evidence="1" key="1">
    <citation type="submission" date="2023-02" db="EMBL/GenBank/DDBJ databases">
        <title>Tahibacter soli sp. nov. isolated from soil.</title>
        <authorList>
            <person name="Baek J.H."/>
            <person name="Lee J.K."/>
            <person name="Choi D.G."/>
            <person name="Jeon C.O."/>
        </authorList>
    </citation>
    <scope>NUCLEOTIDE SEQUENCE</scope>
    <source>
        <strain evidence="1">BL</strain>
    </source>
</reference>
<accession>A0A9X4BIW2</accession>
<name>A0A9X4BIW2_9GAMM</name>
<proteinExistence type="predicted"/>